<name>A0ACC1IS28_9FUNG</name>
<proteinExistence type="predicted"/>
<keyword evidence="2" id="KW-1185">Reference proteome</keyword>
<organism evidence="1 2">
    <name type="scientific">Kickxella alabastrina</name>
    <dbReference type="NCBI Taxonomy" id="61397"/>
    <lineage>
        <taxon>Eukaryota</taxon>
        <taxon>Fungi</taxon>
        <taxon>Fungi incertae sedis</taxon>
        <taxon>Zoopagomycota</taxon>
        <taxon>Kickxellomycotina</taxon>
        <taxon>Kickxellomycetes</taxon>
        <taxon>Kickxellales</taxon>
        <taxon>Kickxellaceae</taxon>
        <taxon>Kickxella</taxon>
    </lineage>
</organism>
<gene>
    <name evidence="1" type="ORF">LPJ66_001891</name>
</gene>
<dbReference type="EMBL" id="JANBPG010000125">
    <property type="protein sequence ID" value="KAJ1899790.1"/>
    <property type="molecule type" value="Genomic_DNA"/>
</dbReference>
<reference evidence="1" key="1">
    <citation type="submission" date="2022-07" db="EMBL/GenBank/DDBJ databases">
        <title>Phylogenomic reconstructions and comparative analyses of Kickxellomycotina fungi.</title>
        <authorList>
            <person name="Reynolds N.K."/>
            <person name="Stajich J.E."/>
            <person name="Barry K."/>
            <person name="Grigoriev I.V."/>
            <person name="Crous P."/>
            <person name="Smith M.E."/>
        </authorList>
    </citation>
    <scope>NUCLEOTIDE SEQUENCE</scope>
    <source>
        <strain evidence="1">Benny 63K</strain>
    </source>
</reference>
<sequence>MGIVLGFISYLGLCGHGHLGQCISQFARGSALAISSVFLLVVMRVCGPAMFELRRPPELYESVIMMTFGLIGIFTEHNFPKQCL</sequence>
<protein>
    <submittedName>
        <fullName evidence="1">Uncharacterized protein</fullName>
    </submittedName>
</protein>
<comment type="caution">
    <text evidence="1">The sequence shown here is derived from an EMBL/GenBank/DDBJ whole genome shotgun (WGS) entry which is preliminary data.</text>
</comment>
<dbReference type="Proteomes" id="UP001150581">
    <property type="component" value="Unassembled WGS sequence"/>
</dbReference>
<evidence type="ECO:0000313" key="2">
    <source>
        <dbReference type="Proteomes" id="UP001150581"/>
    </source>
</evidence>
<evidence type="ECO:0000313" key="1">
    <source>
        <dbReference type="EMBL" id="KAJ1899790.1"/>
    </source>
</evidence>
<accession>A0ACC1IS28</accession>